<dbReference type="eggNOG" id="ENOG5030C62">
    <property type="taxonomic scope" value="Bacteria"/>
</dbReference>
<feature type="transmembrane region" description="Helical" evidence="1">
    <location>
        <begin position="62"/>
        <end position="83"/>
    </location>
</feature>
<reference evidence="2 3" key="1">
    <citation type="submission" date="2014-02" db="EMBL/GenBank/DDBJ databases">
        <title>Draft genome sequence of Lysinibacillus massiliensis CCUG 49529.</title>
        <authorList>
            <person name="Zhang F."/>
            <person name="Wang G."/>
            <person name="Zhang L."/>
        </authorList>
    </citation>
    <scope>NUCLEOTIDE SEQUENCE [LARGE SCALE GENOMIC DNA]</scope>
    <source>
        <strain evidence="2 3">CCUG 49529</strain>
    </source>
</reference>
<feature type="transmembrane region" description="Helical" evidence="1">
    <location>
        <begin position="12"/>
        <end position="31"/>
    </location>
</feature>
<evidence type="ECO:0000256" key="1">
    <source>
        <dbReference type="SAM" id="Phobius"/>
    </source>
</evidence>
<organism evidence="2 3">
    <name type="scientific">Ureibacillus massiliensis 4400831 = CIP 108448 = CCUG 49529</name>
    <dbReference type="NCBI Taxonomy" id="1211035"/>
    <lineage>
        <taxon>Bacteria</taxon>
        <taxon>Bacillati</taxon>
        <taxon>Bacillota</taxon>
        <taxon>Bacilli</taxon>
        <taxon>Bacillales</taxon>
        <taxon>Caryophanaceae</taxon>
        <taxon>Ureibacillus</taxon>
    </lineage>
</organism>
<accession>A0A0A3J1Q2</accession>
<feature type="transmembrane region" description="Helical" evidence="1">
    <location>
        <begin position="128"/>
        <end position="148"/>
    </location>
</feature>
<keyword evidence="1" id="KW-0472">Membrane</keyword>
<gene>
    <name evidence="2" type="ORF">CD30_08580</name>
</gene>
<sequence length="151" mass="17360">MTKKPNDSFDLMLYSVGLALAFFVFLSSRWLSLPLMKEMESGTSLAEIVFKENDEVSFFGNLLIPTVLWLIGIAILIILLWQMVKSIVIRKDSKFNKFLLILIAFIILVDLWLTLIHGWDLLVLNLQYLILVVVLLVLIGCVIQFFVLQKK</sequence>
<protein>
    <submittedName>
        <fullName evidence="2">Uncharacterized protein</fullName>
    </submittedName>
</protein>
<keyword evidence="1" id="KW-1133">Transmembrane helix</keyword>
<evidence type="ECO:0000313" key="2">
    <source>
        <dbReference type="EMBL" id="KGR90939.1"/>
    </source>
</evidence>
<comment type="caution">
    <text evidence="2">The sequence shown here is derived from an EMBL/GenBank/DDBJ whole genome shotgun (WGS) entry which is preliminary data.</text>
</comment>
<feature type="transmembrane region" description="Helical" evidence="1">
    <location>
        <begin position="95"/>
        <end position="116"/>
    </location>
</feature>
<dbReference type="AlphaFoldDB" id="A0A0A3J1Q2"/>
<dbReference type="OrthoDB" id="2736369at2"/>
<dbReference type="Proteomes" id="UP000030595">
    <property type="component" value="Unassembled WGS sequence"/>
</dbReference>
<name>A0A0A3J1Q2_9BACL</name>
<keyword evidence="3" id="KW-1185">Reference proteome</keyword>
<keyword evidence="1" id="KW-0812">Transmembrane</keyword>
<dbReference type="RefSeq" id="WP_036175179.1">
    <property type="nucleotide sequence ID" value="NZ_AVCZ01000012.1"/>
</dbReference>
<proteinExistence type="predicted"/>
<dbReference type="EMBL" id="JPVQ01000012">
    <property type="protein sequence ID" value="KGR90939.1"/>
    <property type="molecule type" value="Genomic_DNA"/>
</dbReference>
<evidence type="ECO:0000313" key="3">
    <source>
        <dbReference type="Proteomes" id="UP000030595"/>
    </source>
</evidence>